<name>A0A5B2VUG2_9BACT</name>
<dbReference type="InterPro" id="IPR012347">
    <property type="entry name" value="Ferritin-like"/>
</dbReference>
<gene>
    <name evidence="1" type="ORF">F0L74_09205</name>
</gene>
<sequence>MATSTKTKEAVMPNAHLHELFIDELRDILGAEKQLLKGLKKMEKAATSPSLKSAFGEHYTQTEGQIERLKAAFESVGSPARAKKCRAMEGLLGEADEIIENFEESNVLDAALISAAQKVEHYEIASYGCLVTYAKLMEHTEAANLLAETLAEEKDTDSKLTEIAMSEVNEG</sequence>
<dbReference type="InterPro" id="IPR047114">
    <property type="entry name" value="YciF"/>
</dbReference>
<comment type="caution">
    <text evidence="1">The sequence shown here is derived from an EMBL/GenBank/DDBJ whole genome shotgun (WGS) entry which is preliminary data.</text>
</comment>
<organism evidence="1 2">
    <name type="scientific">Chitinophaga agrisoli</name>
    <dbReference type="NCBI Taxonomy" id="2607653"/>
    <lineage>
        <taxon>Bacteria</taxon>
        <taxon>Pseudomonadati</taxon>
        <taxon>Bacteroidota</taxon>
        <taxon>Chitinophagia</taxon>
        <taxon>Chitinophagales</taxon>
        <taxon>Chitinophagaceae</taxon>
        <taxon>Chitinophaga</taxon>
    </lineage>
</organism>
<reference evidence="1 2" key="2">
    <citation type="submission" date="2019-09" db="EMBL/GenBank/DDBJ databases">
        <authorList>
            <person name="Jin C."/>
        </authorList>
    </citation>
    <scope>NUCLEOTIDE SEQUENCE [LARGE SCALE GENOMIC DNA]</scope>
    <source>
        <strain evidence="1 2">BN140078</strain>
    </source>
</reference>
<dbReference type="InterPro" id="IPR010287">
    <property type="entry name" value="DUF892_YciF-like"/>
</dbReference>
<dbReference type="EMBL" id="VUOC01000002">
    <property type="protein sequence ID" value="KAA2242695.1"/>
    <property type="molecule type" value="Genomic_DNA"/>
</dbReference>
<keyword evidence="2" id="KW-1185">Reference proteome</keyword>
<evidence type="ECO:0000313" key="2">
    <source>
        <dbReference type="Proteomes" id="UP000324611"/>
    </source>
</evidence>
<dbReference type="AlphaFoldDB" id="A0A5B2VUG2"/>
<reference evidence="1 2" key="1">
    <citation type="submission" date="2019-09" db="EMBL/GenBank/DDBJ databases">
        <title>Chitinophaga ginsengihumi sp. nov., isolated from soil of ginseng rhizosphere.</title>
        <authorList>
            <person name="Lee J."/>
        </authorList>
    </citation>
    <scope>NUCLEOTIDE SEQUENCE [LARGE SCALE GENOMIC DNA]</scope>
    <source>
        <strain evidence="1 2">BN140078</strain>
    </source>
</reference>
<dbReference type="Proteomes" id="UP000324611">
    <property type="component" value="Unassembled WGS sequence"/>
</dbReference>
<dbReference type="PANTHER" id="PTHR30565:SF9">
    <property type="entry name" value="PROTEIN YCIF"/>
    <property type="match status" value="1"/>
</dbReference>
<dbReference type="Pfam" id="PF05974">
    <property type="entry name" value="DUF892"/>
    <property type="match status" value="1"/>
</dbReference>
<dbReference type="CDD" id="cd07909">
    <property type="entry name" value="YciF"/>
    <property type="match status" value="1"/>
</dbReference>
<proteinExistence type="predicted"/>
<dbReference type="SUPFAM" id="SSF47240">
    <property type="entry name" value="Ferritin-like"/>
    <property type="match status" value="1"/>
</dbReference>
<dbReference type="PANTHER" id="PTHR30565">
    <property type="entry name" value="PROTEIN YCIF"/>
    <property type="match status" value="1"/>
</dbReference>
<dbReference type="InterPro" id="IPR009078">
    <property type="entry name" value="Ferritin-like_SF"/>
</dbReference>
<evidence type="ECO:0000313" key="1">
    <source>
        <dbReference type="EMBL" id="KAA2242695.1"/>
    </source>
</evidence>
<protein>
    <submittedName>
        <fullName evidence="1">Ferritin-like domain-containing protein</fullName>
    </submittedName>
</protein>
<accession>A0A5B2VUG2</accession>
<dbReference type="RefSeq" id="WP_149837568.1">
    <property type="nucleotide sequence ID" value="NZ_VUOC01000002.1"/>
</dbReference>
<dbReference type="Gene3D" id="1.20.1260.10">
    <property type="match status" value="1"/>
</dbReference>